<evidence type="ECO:0000313" key="5">
    <source>
        <dbReference type="EMBL" id="MPM20959.1"/>
    </source>
</evidence>
<dbReference type="SUPFAM" id="SSF55594">
    <property type="entry name" value="HPr-like"/>
    <property type="match status" value="1"/>
</dbReference>
<evidence type="ECO:0000256" key="2">
    <source>
        <dbReference type="ARBA" id="ARBA00022490"/>
    </source>
</evidence>
<protein>
    <submittedName>
        <fullName evidence="5">Phosphocarrier protein NPr</fullName>
    </submittedName>
</protein>
<dbReference type="NCBIfam" id="TIGR01003">
    <property type="entry name" value="PTS_HPr_family"/>
    <property type="match status" value="1"/>
</dbReference>
<keyword evidence="2" id="KW-0963">Cytoplasm</keyword>
<organism evidence="5">
    <name type="scientific">bioreactor metagenome</name>
    <dbReference type="NCBI Taxonomy" id="1076179"/>
    <lineage>
        <taxon>unclassified sequences</taxon>
        <taxon>metagenomes</taxon>
        <taxon>ecological metagenomes</taxon>
    </lineage>
</organism>
<dbReference type="PANTHER" id="PTHR33705:SF2">
    <property type="entry name" value="PHOSPHOCARRIER PROTEIN NPR"/>
    <property type="match status" value="1"/>
</dbReference>
<name>A0A644XXY1_9ZZZZ</name>
<feature type="domain" description="HPr" evidence="4">
    <location>
        <begin position="11"/>
        <end position="99"/>
    </location>
</feature>
<dbReference type="AlphaFoldDB" id="A0A644XXY1"/>
<dbReference type="Gene3D" id="3.30.1340.10">
    <property type="entry name" value="HPr-like"/>
    <property type="match status" value="1"/>
</dbReference>
<dbReference type="EMBL" id="VSSQ01003492">
    <property type="protein sequence ID" value="MPM20959.1"/>
    <property type="molecule type" value="Genomic_DNA"/>
</dbReference>
<dbReference type="InterPro" id="IPR035895">
    <property type="entry name" value="HPr-like_sf"/>
</dbReference>
<dbReference type="GO" id="GO:0009401">
    <property type="term" value="P:phosphoenolpyruvate-dependent sugar phosphotransferase system"/>
    <property type="evidence" value="ECO:0007669"/>
    <property type="project" value="UniProtKB-KW"/>
</dbReference>
<dbReference type="CDD" id="cd00367">
    <property type="entry name" value="PTS-HPr_like"/>
    <property type="match status" value="1"/>
</dbReference>
<dbReference type="Pfam" id="PF00381">
    <property type="entry name" value="PTS-HPr"/>
    <property type="match status" value="1"/>
</dbReference>
<dbReference type="PRINTS" id="PR00107">
    <property type="entry name" value="PHOSPHOCPHPR"/>
</dbReference>
<comment type="subcellular location">
    <subcellularLocation>
        <location evidence="1">Cytoplasm</location>
    </subcellularLocation>
</comment>
<gene>
    <name evidence="5" type="primary">ptsO_2</name>
    <name evidence="5" type="ORF">SDC9_67398</name>
</gene>
<dbReference type="PROSITE" id="PS00369">
    <property type="entry name" value="PTS_HPR_HIS"/>
    <property type="match status" value="1"/>
</dbReference>
<accession>A0A644XXY1</accession>
<evidence type="ECO:0000256" key="3">
    <source>
        <dbReference type="ARBA" id="ARBA00022683"/>
    </source>
</evidence>
<evidence type="ECO:0000259" key="4">
    <source>
        <dbReference type="PROSITE" id="PS51350"/>
    </source>
</evidence>
<comment type="caution">
    <text evidence="5">The sequence shown here is derived from an EMBL/GenBank/DDBJ whole genome shotgun (WGS) entry which is preliminary data.</text>
</comment>
<reference evidence="5" key="1">
    <citation type="submission" date="2019-08" db="EMBL/GenBank/DDBJ databases">
        <authorList>
            <person name="Kucharzyk K."/>
            <person name="Murdoch R.W."/>
            <person name="Higgins S."/>
            <person name="Loffler F."/>
        </authorList>
    </citation>
    <scope>NUCLEOTIDE SEQUENCE</scope>
</reference>
<dbReference type="GO" id="GO:0005737">
    <property type="term" value="C:cytoplasm"/>
    <property type="evidence" value="ECO:0007669"/>
    <property type="project" value="UniProtKB-SubCell"/>
</dbReference>
<proteinExistence type="predicted"/>
<evidence type="ECO:0000256" key="1">
    <source>
        <dbReference type="ARBA" id="ARBA00004496"/>
    </source>
</evidence>
<keyword evidence="3" id="KW-0598">Phosphotransferase system</keyword>
<dbReference type="InterPro" id="IPR050399">
    <property type="entry name" value="HPr"/>
</dbReference>
<dbReference type="PANTHER" id="PTHR33705">
    <property type="entry name" value="PHOSPHOCARRIER PROTEIN HPR"/>
    <property type="match status" value="1"/>
</dbReference>
<dbReference type="InterPro" id="IPR001020">
    <property type="entry name" value="PTS_HPr_His_P_site"/>
</dbReference>
<dbReference type="InterPro" id="IPR000032">
    <property type="entry name" value="HPr-like"/>
</dbReference>
<sequence length="99" mass="10468">MLCIETTLVKTVEKRLTIGNRLGLHARPAALVAQLAGRFQADISIVSEENIVADAKSILSILMLGASCGSKLRILAEGIDASAALEAIQGLFDGKFDED</sequence>
<dbReference type="PROSITE" id="PS51350">
    <property type="entry name" value="PTS_HPR_DOM"/>
    <property type="match status" value="1"/>
</dbReference>